<name>A0AAP3ZVI2_PAEPO</name>
<comment type="caution">
    <text evidence="1">The sequence shown here is derived from an EMBL/GenBank/DDBJ whole genome shotgun (WGS) entry which is preliminary data.</text>
</comment>
<dbReference type="Proteomes" id="UP001229409">
    <property type="component" value="Unassembled WGS sequence"/>
</dbReference>
<organism evidence="1 2">
    <name type="scientific">Paenibacillus polymyxa</name>
    <name type="common">Bacillus polymyxa</name>
    <dbReference type="NCBI Taxonomy" id="1406"/>
    <lineage>
        <taxon>Bacteria</taxon>
        <taxon>Bacillati</taxon>
        <taxon>Bacillota</taxon>
        <taxon>Bacilli</taxon>
        <taxon>Bacillales</taxon>
        <taxon>Paenibacillaceae</taxon>
        <taxon>Paenibacillus</taxon>
    </lineage>
</organism>
<evidence type="ECO:0000313" key="2">
    <source>
        <dbReference type="Proteomes" id="UP001229409"/>
    </source>
</evidence>
<gene>
    <name evidence="1" type="ORF">QDS18_06305</name>
</gene>
<accession>A0AAP3ZVI2</accession>
<evidence type="ECO:0000313" key="1">
    <source>
        <dbReference type="EMBL" id="MDH2330472.1"/>
    </source>
</evidence>
<dbReference type="EMBL" id="JARVWT010000002">
    <property type="protein sequence ID" value="MDH2330472.1"/>
    <property type="molecule type" value="Genomic_DNA"/>
</dbReference>
<sequence length="87" mass="10313">MSKQKIETCKMHIKDLEEKLKKIYTVEMLKSKKTEDILNCDLREELDTNNFLESVYCNLEAKGIAEGDTYDKYNSYLINVRNRKTEI</sequence>
<dbReference type="RefSeq" id="WP_279832270.1">
    <property type="nucleotide sequence ID" value="NZ_JARVWT010000002.1"/>
</dbReference>
<reference evidence="1" key="1">
    <citation type="submission" date="2023-04" db="EMBL/GenBank/DDBJ databases">
        <title>Uncovering the Secrets of Slow-Growing Bacteria in Tropical Savanna Soil through Cultivation and Genomic Analysis.</title>
        <authorList>
            <person name="Goncalves O.S."/>
            <person name="Santana M.F."/>
        </authorList>
    </citation>
    <scope>NUCLEOTIDE SEQUENCE</scope>
    <source>
        <strain evidence="1">ANTI</strain>
    </source>
</reference>
<dbReference type="AlphaFoldDB" id="A0AAP3ZVI2"/>
<proteinExistence type="predicted"/>
<protein>
    <submittedName>
        <fullName evidence="1">Uncharacterized protein</fullName>
    </submittedName>
</protein>